<dbReference type="InterPro" id="IPR027417">
    <property type="entry name" value="P-loop_NTPase"/>
</dbReference>
<reference evidence="1 2" key="1">
    <citation type="submission" date="2018-06" db="EMBL/GenBank/DDBJ databases">
        <authorList>
            <consortium name="Pathogen Informatics"/>
            <person name="Doyle S."/>
        </authorList>
    </citation>
    <scope>NUCLEOTIDE SEQUENCE [LARGE SCALE GENOMIC DNA]</scope>
    <source>
        <strain evidence="1 2">NCTC13645</strain>
    </source>
</reference>
<dbReference type="InterPro" id="IPR050052">
    <property type="entry name" value="ATP-dep_Clp_protease_ClpX"/>
</dbReference>
<protein>
    <submittedName>
        <fullName evidence="1">ATP-dependent Clp protease ATP-binding subunit ClpX</fullName>
    </submittedName>
</protein>
<dbReference type="PANTHER" id="PTHR48102">
    <property type="entry name" value="ATP-DEPENDENT CLP PROTEASE ATP-BINDING SUBUNIT CLPX-LIKE, MITOCHONDRIAL-RELATED"/>
    <property type="match status" value="1"/>
</dbReference>
<sequence length="79" mass="8737">MKSPAEIVADLDQYVIGQDDPKKTLAVAVYNHYKRVNAMLDKAVNDDEADGVELQKSNIAMIGPTGSGKHILHKVWRAF</sequence>
<dbReference type="AlphaFoldDB" id="A0A380P0I3"/>
<name>A0A380P0I3_WEIVI</name>
<keyword evidence="1" id="KW-0645">Protease</keyword>
<evidence type="ECO:0000313" key="2">
    <source>
        <dbReference type="Proteomes" id="UP000254621"/>
    </source>
</evidence>
<keyword evidence="1" id="KW-0378">Hydrolase</keyword>
<evidence type="ECO:0000313" key="1">
    <source>
        <dbReference type="EMBL" id="SUP58516.1"/>
    </source>
</evidence>
<dbReference type="SUPFAM" id="SSF52540">
    <property type="entry name" value="P-loop containing nucleoside triphosphate hydrolases"/>
    <property type="match status" value="1"/>
</dbReference>
<dbReference type="Proteomes" id="UP000254621">
    <property type="component" value="Unassembled WGS sequence"/>
</dbReference>
<dbReference type="Gene3D" id="3.40.50.300">
    <property type="entry name" value="P-loop containing nucleotide triphosphate hydrolases"/>
    <property type="match status" value="1"/>
</dbReference>
<dbReference type="EMBL" id="UHIV01000002">
    <property type="protein sequence ID" value="SUP58516.1"/>
    <property type="molecule type" value="Genomic_DNA"/>
</dbReference>
<accession>A0A380P0I3</accession>
<dbReference type="GO" id="GO:0008233">
    <property type="term" value="F:peptidase activity"/>
    <property type="evidence" value="ECO:0007669"/>
    <property type="project" value="UniProtKB-KW"/>
</dbReference>
<proteinExistence type="predicted"/>
<dbReference type="PANTHER" id="PTHR48102:SF7">
    <property type="entry name" value="ATP-DEPENDENT CLP PROTEASE ATP-BINDING SUBUNIT CLPX-LIKE, MITOCHONDRIAL"/>
    <property type="match status" value="1"/>
</dbReference>
<dbReference type="GO" id="GO:0051603">
    <property type="term" value="P:proteolysis involved in protein catabolic process"/>
    <property type="evidence" value="ECO:0007669"/>
    <property type="project" value="TreeGrafter"/>
</dbReference>
<keyword evidence="1" id="KW-0067">ATP-binding</keyword>
<gene>
    <name evidence="1" type="primary">clpX_3</name>
    <name evidence="1" type="ORF">NCTC13645_01000</name>
</gene>
<organism evidence="1 2">
    <name type="scientific">Weissella viridescens</name>
    <name type="common">Lactobacillus viridescens</name>
    <dbReference type="NCBI Taxonomy" id="1629"/>
    <lineage>
        <taxon>Bacteria</taxon>
        <taxon>Bacillati</taxon>
        <taxon>Bacillota</taxon>
        <taxon>Bacilli</taxon>
        <taxon>Lactobacillales</taxon>
        <taxon>Lactobacillaceae</taxon>
        <taxon>Weissella</taxon>
    </lineage>
</organism>
<keyword evidence="1" id="KW-0547">Nucleotide-binding</keyword>
<dbReference type="GO" id="GO:0016887">
    <property type="term" value="F:ATP hydrolysis activity"/>
    <property type="evidence" value="ECO:0007669"/>
    <property type="project" value="TreeGrafter"/>
</dbReference>
<dbReference type="GO" id="GO:0005524">
    <property type="term" value="F:ATP binding"/>
    <property type="evidence" value="ECO:0007669"/>
    <property type="project" value="UniProtKB-KW"/>
</dbReference>